<dbReference type="EMBL" id="CAJVPI010004294">
    <property type="protein sequence ID" value="CAG8666636.1"/>
    <property type="molecule type" value="Genomic_DNA"/>
</dbReference>
<proteinExistence type="predicted"/>
<organism evidence="1 2">
    <name type="scientific">Paraglomus brasilianum</name>
    <dbReference type="NCBI Taxonomy" id="144538"/>
    <lineage>
        <taxon>Eukaryota</taxon>
        <taxon>Fungi</taxon>
        <taxon>Fungi incertae sedis</taxon>
        <taxon>Mucoromycota</taxon>
        <taxon>Glomeromycotina</taxon>
        <taxon>Glomeromycetes</taxon>
        <taxon>Paraglomerales</taxon>
        <taxon>Paraglomeraceae</taxon>
        <taxon>Paraglomus</taxon>
    </lineage>
</organism>
<reference evidence="1" key="1">
    <citation type="submission" date="2021-06" db="EMBL/GenBank/DDBJ databases">
        <authorList>
            <person name="Kallberg Y."/>
            <person name="Tangrot J."/>
            <person name="Rosling A."/>
        </authorList>
    </citation>
    <scope>NUCLEOTIDE SEQUENCE</scope>
    <source>
        <strain evidence="1">BR232B</strain>
    </source>
</reference>
<dbReference type="AlphaFoldDB" id="A0A9N9H8C3"/>
<accession>A0A9N9H8C3</accession>
<dbReference type="Proteomes" id="UP000789739">
    <property type="component" value="Unassembled WGS sequence"/>
</dbReference>
<comment type="caution">
    <text evidence="1">The sequence shown here is derived from an EMBL/GenBank/DDBJ whole genome shotgun (WGS) entry which is preliminary data.</text>
</comment>
<protein>
    <submittedName>
        <fullName evidence="1">10344_t:CDS:1</fullName>
    </submittedName>
</protein>
<evidence type="ECO:0000313" key="1">
    <source>
        <dbReference type="EMBL" id="CAG8666636.1"/>
    </source>
</evidence>
<evidence type="ECO:0000313" key="2">
    <source>
        <dbReference type="Proteomes" id="UP000789739"/>
    </source>
</evidence>
<sequence length="166" mass="19435">PNIRPVVSFSPIRPIINSDQSHIPQSDCRNPDIQVHLFNVIRFEALSQMFRQRRGTLKAIEKQAVIVTAFRSLNLLDKLMRYSWLSYFIAHIRKVRFHRHLGHSIAVAELDFELVQNLILNATRLEDEVAYGVKQMILILHVINLRANPSFRTFCDSFPKFQKRIL</sequence>
<gene>
    <name evidence="1" type="ORF">PBRASI_LOCUS11082</name>
</gene>
<keyword evidence="2" id="KW-1185">Reference proteome</keyword>
<name>A0A9N9H8C3_9GLOM</name>
<feature type="non-terminal residue" evidence="1">
    <location>
        <position position="166"/>
    </location>
</feature>